<accession>A0AAJ2N4Z8</accession>
<keyword evidence="1" id="KW-0889">Transcription antitermination</keyword>
<evidence type="ECO:0000313" key="6">
    <source>
        <dbReference type="Proteomes" id="UP001250538"/>
    </source>
</evidence>
<evidence type="ECO:0000256" key="1">
    <source>
        <dbReference type="ARBA" id="ARBA00022814"/>
    </source>
</evidence>
<reference evidence="6" key="1">
    <citation type="submission" date="2023-09" db="EMBL/GenBank/DDBJ databases">
        <title>Paenibacillus sp. chi10 Genome sequencing and assembly.</title>
        <authorList>
            <person name="Kim I."/>
        </authorList>
    </citation>
    <scope>NUCLEOTIDE SEQUENCE [LARGE SCALE GENOMIC DNA]</scope>
    <source>
        <strain evidence="6">chi10</strain>
    </source>
</reference>
<dbReference type="SUPFAM" id="SSF82679">
    <property type="entry name" value="N-utilization substance G protein NusG, N-terminal domain"/>
    <property type="match status" value="1"/>
</dbReference>
<dbReference type="GO" id="GO:0031564">
    <property type="term" value="P:transcription antitermination"/>
    <property type="evidence" value="ECO:0007669"/>
    <property type="project" value="UniProtKB-KW"/>
</dbReference>
<dbReference type="EMBL" id="JAVYAA010000003">
    <property type="protein sequence ID" value="MDT8977356.1"/>
    <property type="molecule type" value="Genomic_DNA"/>
</dbReference>
<dbReference type="AlphaFoldDB" id="A0AAJ2N4Z8"/>
<dbReference type="InterPro" id="IPR008991">
    <property type="entry name" value="Translation_prot_SH3-like_sf"/>
</dbReference>
<dbReference type="InterPro" id="IPR005824">
    <property type="entry name" value="KOW"/>
</dbReference>
<dbReference type="InterPro" id="IPR014722">
    <property type="entry name" value="Rib_uL2_dom2"/>
</dbReference>
<organism evidence="5 6">
    <name type="scientific">Paenibacillus suaedae</name>
    <dbReference type="NCBI Taxonomy" id="3077233"/>
    <lineage>
        <taxon>Bacteria</taxon>
        <taxon>Bacillati</taxon>
        <taxon>Bacillota</taxon>
        <taxon>Bacilli</taxon>
        <taxon>Bacillales</taxon>
        <taxon>Paenibacillaceae</taxon>
        <taxon>Paenibacillus</taxon>
    </lineage>
</organism>
<dbReference type="Gene3D" id="3.30.70.940">
    <property type="entry name" value="NusG, N-terminal domain"/>
    <property type="match status" value="1"/>
</dbReference>
<dbReference type="Pfam" id="PF00467">
    <property type="entry name" value="KOW"/>
    <property type="match status" value="1"/>
</dbReference>
<evidence type="ECO:0000313" key="5">
    <source>
        <dbReference type="EMBL" id="MDT8977356.1"/>
    </source>
</evidence>
<keyword evidence="3" id="KW-0804">Transcription</keyword>
<dbReference type="SMART" id="SM00738">
    <property type="entry name" value="NGN"/>
    <property type="match status" value="1"/>
</dbReference>
<dbReference type="Pfam" id="PF02357">
    <property type="entry name" value="NusG"/>
    <property type="match status" value="1"/>
</dbReference>
<dbReference type="NCBIfam" id="NF033641">
    <property type="entry name" value="antiterm_LoaP"/>
    <property type="match status" value="1"/>
</dbReference>
<comment type="caution">
    <text evidence="5">The sequence shown here is derived from an EMBL/GenBank/DDBJ whole genome shotgun (WGS) entry which is preliminary data.</text>
</comment>
<feature type="domain" description="NusG-like N-terminal" evidence="4">
    <location>
        <begin position="1"/>
        <end position="100"/>
    </location>
</feature>
<dbReference type="CDD" id="cd00380">
    <property type="entry name" value="KOW"/>
    <property type="match status" value="1"/>
</dbReference>
<dbReference type="InterPro" id="IPR043425">
    <property type="entry name" value="NusG-like"/>
</dbReference>
<dbReference type="PANTHER" id="PTHR30265:SF4">
    <property type="entry name" value="KOW MOTIF FAMILY PROTEIN, EXPRESSED"/>
    <property type="match status" value="1"/>
</dbReference>
<dbReference type="GO" id="GO:0006354">
    <property type="term" value="P:DNA-templated transcription elongation"/>
    <property type="evidence" value="ECO:0007669"/>
    <property type="project" value="InterPro"/>
</dbReference>
<name>A0AAJ2N4Z8_9BACL</name>
<keyword evidence="6" id="KW-1185">Reference proteome</keyword>
<evidence type="ECO:0000259" key="4">
    <source>
        <dbReference type="SMART" id="SM00738"/>
    </source>
</evidence>
<dbReference type="SUPFAM" id="SSF50104">
    <property type="entry name" value="Translation proteins SH3-like domain"/>
    <property type="match status" value="1"/>
</dbReference>
<evidence type="ECO:0000256" key="3">
    <source>
        <dbReference type="ARBA" id="ARBA00023163"/>
    </source>
</evidence>
<proteinExistence type="predicted"/>
<dbReference type="Proteomes" id="UP001250538">
    <property type="component" value="Unassembled WGS sequence"/>
</dbReference>
<keyword evidence="2" id="KW-0805">Transcription regulation</keyword>
<dbReference type="CDD" id="cd08000">
    <property type="entry name" value="NGN"/>
    <property type="match status" value="1"/>
</dbReference>
<dbReference type="Gene3D" id="2.30.30.30">
    <property type="match status" value="1"/>
</dbReference>
<dbReference type="InterPro" id="IPR036735">
    <property type="entry name" value="NGN_dom_sf"/>
</dbReference>
<dbReference type="InterPro" id="IPR047663">
    <property type="entry name" value="Transcription_antiterm_LoaP"/>
</dbReference>
<protein>
    <submittedName>
        <fullName evidence="5">Antiterminator LoaP</fullName>
    </submittedName>
</protein>
<gene>
    <name evidence="5" type="primary">loaP</name>
    <name evidence="5" type="ORF">RQP50_14055</name>
</gene>
<dbReference type="InterPro" id="IPR006645">
    <property type="entry name" value="NGN-like_dom"/>
</dbReference>
<dbReference type="PANTHER" id="PTHR30265">
    <property type="entry name" value="RHO-INTERACTING TRANSCRIPTION TERMINATION FACTOR NUSG"/>
    <property type="match status" value="1"/>
</dbReference>
<dbReference type="RefSeq" id="WP_072728407.1">
    <property type="nucleotide sequence ID" value="NZ_JAVYAA010000003.1"/>
</dbReference>
<sequence>MDWYALFVETGNEEMVQALIYKFFDQSLIQAIVPKRKLKERRQGKFYEVCRTMFPGYVFVHTVLNVDTYYELKNIPRCYRLLNKFNFIDESTGKHVFHKIDDEEMVYIIDLISKNGEIDYSNVYVENAKVIVRDGPLKGREGIIKKIDKRKRRARIELNFMGKEVRFDVGINLLE</sequence>
<evidence type="ECO:0000256" key="2">
    <source>
        <dbReference type="ARBA" id="ARBA00023015"/>
    </source>
</evidence>